<dbReference type="SUPFAM" id="SSF54995">
    <property type="entry name" value="Ribosomal protein S6"/>
    <property type="match status" value="1"/>
</dbReference>
<evidence type="ECO:0000256" key="1">
    <source>
        <dbReference type="ARBA" id="ARBA00009512"/>
    </source>
</evidence>
<dbReference type="InterPro" id="IPR035980">
    <property type="entry name" value="Ribosomal_bS6_sf"/>
</dbReference>
<dbReference type="InterPro" id="IPR000529">
    <property type="entry name" value="Ribosomal_bS6"/>
</dbReference>
<dbReference type="GO" id="GO:0006412">
    <property type="term" value="P:translation"/>
    <property type="evidence" value="ECO:0007669"/>
    <property type="project" value="UniProtKB-UniRule"/>
</dbReference>
<dbReference type="InterPro" id="IPR020814">
    <property type="entry name" value="Ribosomal_S6_plastid/chlpt"/>
</dbReference>
<reference evidence="6" key="1">
    <citation type="submission" date="2017-09" db="EMBL/GenBank/DDBJ databases">
        <title>Depth-based differentiation of microbial function through sediment-hosted aquifers and enrichment of novel symbionts in the deep terrestrial subsurface.</title>
        <authorList>
            <person name="Probst A.J."/>
            <person name="Ladd B."/>
            <person name="Jarett J.K."/>
            <person name="Geller-Mcgrath D.E."/>
            <person name="Sieber C.M.K."/>
            <person name="Emerson J.B."/>
            <person name="Anantharaman K."/>
            <person name="Thomas B.C."/>
            <person name="Malmstrom R."/>
            <person name="Stieglmeier M."/>
            <person name="Klingl A."/>
            <person name="Woyke T."/>
            <person name="Ryan C.M."/>
            <person name="Banfield J.F."/>
        </authorList>
    </citation>
    <scope>NUCLEOTIDE SEQUENCE [LARGE SCALE GENOMIC DNA]</scope>
</reference>
<dbReference type="GO" id="GO:0005840">
    <property type="term" value="C:ribosome"/>
    <property type="evidence" value="ECO:0007669"/>
    <property type="project" value="UniProtKB-KW"/>
</dbReference>
<dbReference type="Proteomes" id="UP000229784">
    <property type="component" value="Unassembled WGS sequence"/>
</dbReference>
<keyword evidence="3" id="KW-0689">Ribosomal protein</keyword>
<evidence type="ECO:0000256" key="2">
    <source>
        <dbReference type="ARBA" id="ARBA00035294"/>
    </source>
</evidence>
<comment type="similarity">
    <text evidence="1 3">Belongs to the bacterial ribosomal protein bS6 family.</text>
</comment>
<feature type="region of interest" description="Disordered" evidence="4">
    <location>
        <begin position="119"/>
        <end position="164"/>
    </location>
</feature>
<dbReference type="GO" id="GO:0003735">
    <property type="term" value="F:structural constituent of ribosome"/>
    <property type="evidence" value="ECO:0007669"/>
    <property type="project" value="InterPro"/>
</dbReference>
<protein>
    <recommendedName>
        <fullName evidence="2 3">Small ribosomal subunit protein bS6</fullName>
    </recommendedName>
</protein>
<dbReference type="EMBL" id="PEXQ01000049">
    <property type="protein sequence ID" value="PIU15222.1"/>
    <property type="molecule type" value="Genomic_DNA"/>
</dbReference>
<dbReference type="Pfam" id="PF01250">
    <property type="entry name" value="Ribosomal_S6"/>
    <property type="match status" value="1"/>
</dbReference>
<keyword evidence="3" id="KW-0687">Ribonucleoprotein</keyword>
<keyword evidence="3" id="KW-0694">RNA-binding</keyword>
<dbReference type="AlphaFoldDB" id="A0A2M6XUG5"/>
<accession>A0A2M6XUG5</accession>
<evidence type="ECO:0000256" key="4">
    <source>
        <dbReference type="SAM" id="MobiDB-lite"/>
    </source>
</evidence>
<comment type="caution">
    <text evidence="5">The sequence shown here is derived from an EMBL/GenBank/DDBJ whole genome shotgun (WGS) entry which is preliminary data.</text>
</comment>
<gene>
    <name evidence="3" type="primary">rpsF</name>
    <name evidence="5" type="ORF">COT20_02070</name>
</gene>
<name>A0A2M6XUG5_9BACT</name>
<evidence type="ECO:0000313" key="6">
    <source>
        <dbReference type="Proteomes" id="UP000229784"/>
    </source>
</evidence>
<organism evidence="5 6">
    <name type="scientific">bacterium (Candidatus Gribaldobacteria) CG08_land_8_20_14_0_20_39_15</name>
    <dbReference type="NCBI Taxonomy" id="2014273"/>
    <lineage>
        <taxon>Bacteria</taxon>
        <taxon>Candidatus Gribaldobacteria</taxon>
    </lineage>
</organism>
<feature type="compositionally biased region" description="Basic and acidic residues" evidence="4">
    <location>
        <begin position="131"/>
        <end position="149"/>
    </location>
</feature>
<comment type="function">
    <text evidence="3">Binds together with bS18 to 16S ribosomal RNA.</text>
</comment>
<dbReference type="GO" id="GO:1990904">
    <property type="term" value="C:ribonucleoprotein complex"/>
    <property type="evidence" value="ECO:0007669"/>
    <property type="project" value="UniProtKB-KW"/>
</dbReference>
<proteinExistence type="inferred from homology"/>
<keyword evidence="3" id="KW-0699">rRNA-binding</keyword>
<evidence type="ECO:0000256" key="3">
    <source>
        <dbReference type="HAMAP-Rule" id="MF_00360"/>
    </source>
</evidence>
<dbReference type="Gene3D" id="3.30.70.60">
    <property type="match status" value="1"/>
</dbReference>
<sequence>MLKKLYELTCLLSPNFNDEQAIAFAQDIEAKIEKDKTIKMENPKKIGLSYPIKKQNAAFLFSMIFETEPEKAERIKKTLEKEEKILRFLLLNKKQIQEGPILNIPEKVIPSQANELKVKISAEEQPAPDKSAQEAKKETAPKKEKTEKKPPRKKKIGDEEKKADLKQIEEDLDKILEQ</sequence>
<dbReference type="HAMAP" id="MF_00360">
    <property type="entry name" value="Ribosomal_bS6"/>
    <property type="match status" value="1"/>
</dbReference>
<dbReference type="GO" id="GO:0019843">
    <property type="term" value="F:rRNA binding"/>
    <property type="evidence" value="ECO:0007669"/>
    <property type="project" value="UniProtKB-UniRule"/>
</dbReference>
<evidence type="ECO:0000313" key="5">
    <source>
        <dbReference type="EMBL" id="PIU15222.1"/>
    </source>
</evidence>
<dbReference type="InterPro" id="IPR014717">
    <property type="entry name" value="Transl_elong_EF1B/ribsomal_bS6"/>
</dbReference>